<evidence type="ECO:0008006" key="6">
    <source>
        <dbReference type="Google" id="ProtNLM"/>
    </source>
</evidence>
<keyword evidence="3" id="KW-0472">Membrane</keyword>
<keyword evidence="3" id="KW-1133">Transmembrane helix</keyword>
<sequence length="171" mass="19976">MAERNYRRDDKIRQTGRYAYIDGSTVRKLQTRPVPEKRETERRQEQPRRRKRTSAKTRRNRARALQMHLRDVIFLGIAGMIVVVSCINYLQKQALNTSYRNQVATQEAKLADLKERNDAAYESALKSVDLETIRNIAINKLGMVYAGEEQVKTYDDKSSDYVRQYSDVPTE</sequence>
<dbReference type="EMBL" id="JAJEQE010000033">
    <property type="protein sequence ID" value="MCC2149554.1"/>
    <property type="molecule type" value="Genomic_DNA"/>
</dbReference>
<keyword evidence="5" id="KW-1185">Reference proteome</keyword>
<evidence type="ECO:0000256" key="3">
    <source>
        <dbReference type="SAM" id="Phobius"/>
    </source>
</evidence>
<feature type="region of interest" description="Disordered" evidence="2">
    <location>
        <begin position="22"/>
        <end position="61"/>
    </location>
</feature>
<feature type="compositionally biased region" description="Basic and acidic residues" evidence="2">
    <location>
        <begin position="34"/>
        <end position="47"/>
    </location>
</feature>
<evidence type="ECO:0000256" key="2">
    <source>
        <dbReference type="SAM" id="MobiDB-lite"/>
    </source>
</evidence>
<name>A0ABS8EZI7_9FIRM</name>
<evidence type="ECO:0000313" key="4">
    <source>
        <dbReference type="EMBL" id="MCC2149554.1"/>
    </source>
</evidence>
<reference evidence="4 5" key="1">
    <citation type="submission" date="2021-10" db="EMBL/GenBank/DDBJ databases">
        <title>Anaerobic single-cell dispensing facilitates the cultivation of human gut bacteria.</title>
        <authorList>
            <person name="Afrizal A."/>
        </authorList>
    </citation>
    <scope>NUCLEOTIDE SEQUENCE [LARGE SCALE GENOMIC DNA]</scope>
    <source>
        <strain evidence="4 5">CLA-AA-H246</strain>
    </source>
</reference>
<dbReference type="RefSeq" id="WP_248835590.1">
    <property type="nucleotide sequence ID" value="NZ_JAJEQE010000033.1"/>
</dbReference>
<organism evidence="4 5">
    <name type="scientific">Hominisplanchenecus faecis</name>
    <dbReference type="NCBI Taxonomy" id="2885351"/>
    <lineage>
        <taxon>Bacteria</taxon>
        <taxon>Bacillati</taxon>
        <taxon>Bacillota</taxon>
        <taxon>Clostridia</taxon>
        <taxon>Lachnospirales</taxon>
        <taxon>Lachnospiraceae</taxon>
        <taxon>Hominisplanchenecus</taxon>
    </lineage>
</organism>
<feature type="compositionally biased region" description="Basic residues" evidence="2">
    <location>
        <begin position="48"/>
        <end position="61"/>
    </location>
</feature>
<comment type="caution">
    <text evidence="4">The sequence shown here is derived from an EMBL/GenBank/DDBJ whole genome shotgun (WGS) entry which is preliminary data.</text>
</comment>
<accession>A0ABS8EZI7</accession>
<evidence type="ECO:0000313" key="5">
    <source>
        <dbReference type="Proteomes" id="UP001299235"/>
    </source>
</evidence>
<proteinExistence type="predicted"/>
<keyword evidence="3" id="KW-0812">Transmembrane</keyword>
<gene>
    <name evidence="4" type="ORF">LKD42_09850</name>
</gene>
<feature type="coiled-coil region" evidence="1">
    <location>
        <begin position="96"/>
        <end position="123"/>
    </location>
</feature>
<evidence type="ECO:0000256" key="1">
    <source>
        <dbReference type="SAM" id="Coils"/>
    </source>
</evidence>
<dbReference type="Proteomes" id="UP001299235">
    <property type="component" value="Unassembled WGS sequence"/>
</dbReference>
<feature type="transmembrane region" description="Helical" evidence="3">
    <location>
        <begin position="68"/>
        <end position="90"/>
    </location>
</feature>
<protein>
    <recommendedName>
        <fullName evidence="6">Cell division protein FtsL</fullName>
    </recommendedName>
</protein>
<keyword evidence="1" id="KW-0175">Coiled coil</keyword>